<dbReference type="AlphaFoldDB" id="A0AAV2VZ19"/>
<dbReference type="RefSeq" id="WP_022613884.1">
    <property type="nucleotide sequence ID" value="NZ_LK391965.1"/>
</dbReference>
<dbReference type="InterPro" id="IPR005502">
    <property type="entry name" value="Ribosyl_crysJ1"/>
</dbReference>
<keyword evidence="1" id="KW-0460">Magnesium</keyword>
<gene>
    <name evidence="2" type="ORF">VIBNISOn1_920013</name>
</gene>
<comment type="caution">
    <text evidence="2">The sequence shown here is derived from an EMBL/GenBank/DDBJ whole genome shotgun (WGS) entry which is preliminary data.</text>
</comment>
<evidence type="ECO:0000256" key="1">
    <source>
        <dbReference type="PIRSR" id="PIRSR605502-1"/>
    </source>
</evidence>
<dbReference type="PANTHER" id="PTHR16222:SF17">
    <property type="entry name" value="SELENOPROTEIN J"/>
    <property type="match status" value="1"/>
</dbReference>
<name>A0AAV2VZ19_9VIBR</name>
<evidence type="ECO:0000313" key="2">
    <source>
        <dbReference type="EMBL" id="CCO49878.1"/>
    </source>
</evidence>
<accession>A0AAV2VZ19</accession>
<dbReference type="Proteomes" id="UP000018211">
    <property type="component" value="Unassembled WGS sequence"/>
</dbReference>
<comment type="cofactor">
    <cofactor evidence="1">
        <name>Mg(2+)</name>
        <dbReference type="ChEBI" id="CHEBI:18420"/>
    </cofactor>
    <text evidence="1">Binds 2 magnesium ions per subunit.</text>
</comment>
<dbReference type="SUPFAM" id="SSF101478">
    <property type="entry name" value="ADP-ribosylglycohydrolase"/>
    <property type="match status" value="1"/>
</dbReference>
<organism evidence="2 3">
    <name type="scientific">Vibrio nigripulchritudo SOn1</name>
    <dbReference type="NCBI Taxonomy" id="1238450"/>
    <lineage>
        <taxon>Bacteria</taxon>
        <taxon>Pseudomonadati</taxon>
        <taxon>Pseudomonadota</taxon>
        <taxon>Gammaproteobacteria</taxon>
        <taxon>Vibrionales</taxon>
        <taxon>Vibrionaceae</taxon>
        <taxon>Vibrio</taxon>
    </lineage>
</organism>
<dbReference type="InterPro" id="IPR050792">
    <property type="entry name" value="ADP-ribosylglycohydrolase"/>
</dbReference>
<dbReference type="EMBL" id="CAOF01000189">
    <property type="protein sequence ID" value="CCO49878.1"/>
    <property type="molecule type" value="Genomic_DNA"/>
</dbReference>
<feature type="binding site" evidence="1">
    <location>
        <position position="268"/>
    </location>
    <ligand>
        <name>Mg(2+)</name>
        <dbReference type="ChEBI" id="CHEBI:18420"/>
        <label>1</label>
    </ligand>
</feature>
<proteinExistence type="predicted"/>
<reference evidence="2 3" key="1">
    <citation type="journal article" date="2013" name="ISME J.">
        <title>Comparative genomics of pathogenic lineages of Vibrio nigripulchritudo identifies virulence-associated traits.</title>
        <authorList>
            <person name="Goudenege D."/>
            <person name="Labreuche Y."/>
            <person name="Krin E."/>
            <person name="Ansquer D."/>
            <person name="Mangenot S."/>
            <person name="Calteau A."/>
            <person name="Medigue C."/>
            <person name="Mazel D."/>
            <person name="Polz M.F."/>
            <person name="Le Roux F."/>
        </authorList>
    </citation>
    <scope>NUCLEOTIDE SEQUENCE [LARGE SCALE GENOMIC DNA]</scope>
    <source>
        <strain evidence="2 3">SOn1</strain>
    </source>
</reference>
<evidence type="ECO:0000313" key="3">
    <source>
        <dbReference type="Proteomes" id="UP000018211"/>
    </source>
</evidence>
<dbReference type="GO" id="GO:0046872">
    <property type="term" value="F:metal ion binding"/>
    <property type="evidence" value="ECO:0007669"/>
    <property type="project" value="UniProtKB-KW"/>
</dbReference>
<keyword evidence="1" id="KW-0479">Metal-binding</keyword>
<sequence length="303" mass="33139">MTLSKAQKKMILGALVADAASLGFHWLYDQPTIKRLAPSDPTFQSVSASEFENKGYFAHANKSAGEPSQYGAQLYAILDSLKRKSGRFDLNDYALSFQEWFDFGGEWVGYIDKPTKLTVLAMHSAQDSKAEISQCGADDQQLPAVSKLPPLIAYIGDHKAHIEQAVRVTNNKDSAVQWALALATIMRAVLDGSSIREAIELVRSNTTEEISTQIDDAINALNLSSEEYAQKTGLHCDLSVAFPVILHILLTSSDYRSAVKTNIYCGGDSCGRAIIIGAIMAVTDSSDIPAEWVAKTRFKRDQV</sequence>
<dbReference type="Gene3D" id="1.10.4080.10">
    <property type="entry name" value="ADP-ribosylation/Crystallin J1"/>
    <property type="match status" value="1"/>
</dbReference>
<dbReference type="Pfam" id="PF03747">
    <property type="entry name" value="ADP_ribosyl_GH"/>
    <property type="match status" value="1"/>
</dbReference>
<protein>
    <submittedName>
        <fullName evidence="2">ADP-ribosylation/Crystallin J1</fullName>
    </submittedName>
</protein>
<dbReference type="InterPro" id="IPR036705">
    <property type="entry name" value="Ribosyl_crysJ1_sf"/>
</dbReference>
<dbReference type="PANTHER" id="PTHR16222">
    <property type="entry name" value="ADP-RIBOSYLGLYCOHYDROLASE"/>
    <property type="match status" value="1"/>
</dbReference>